<accession>A0A381XH61</accession>
<dbReference type="AlphaFoldDB" id="A0A381XH61"/>
<organism evidence="2">
    <name type="scientific">marine metagenome</name>
    <dbReference type="NCBI Taxonomy" id="408172"/>
    <lineage>
        <taxon>unclassified sequences</taxon>
        <taxon>metagenomes</taxon>
        <taxon>ecological metagenomes</taxon>
    </lineage>
</organism>
<reference evidence="2" key="1">
    <citation type="submission" date="2018-05" db="EMBL/GenBank/DDBJ databases">
        <authorList>
            <person name="Lanie J.A."/>
            <person name="Ng W.-L."/>
            <person name="Kazmierczak K.M."/>
            <person name="Andrzejewski T.M."/>
            <person name="Davidsen T.M."/>
            <person name="Wayne K.J."/>
            <person name="Tettelin H."/>
            <person name="Glass J.I."/>
            <person name="Rusch D."/>
            <person name="Podicherti R."/>
            <person name="Tsui H.-C.T."/>
            <person name="Winkler M.E."/>
        </authorList>
    </citation>
    <scope>NUCLEOTIDE SEQUENCE</scope>
</reference>
<dbReference type="EMBL" id="UINC01015180">
    <property type="protein sequence ID" value="SVA64114.1"/>
    <property type="molecule type" value="Genomic_DNA"/>
</dbReference>
<evidence type="ECO:0000313" key="2">
    <source>
        <dbReference type="EMBL" id="SVA64114.1"/>
    </source>
</evidence>
<sequence length="65" mass="7054">MPVLERLVCSLADAVREAKAKSRYEAKLDHIDSALDAFILPDGGVEQRRDADQAPTVSPSGTDRT</sequence>
<name>A0A381XH61_9ZZZZ</name>
<feature type="compositionally biased region" description="Polar residues" evidence="1">
    <location>
        <begin position="55"/>
        <end position="65"/>
    </location>
</feature>
<feature type="region of interest" description="Disordered" evidence="1">
    <location>
        <begin position="44"/>
        <end position="65"/>
    </location>
</feature>
<evidence type="ECO:0000256" key="1">
    <source>
        <dbReference type="SAM" id="MobiDB-lite"/>
    </source>
</evidence>
<protein>
    <submittedName>
        <fullName evidence="2">Uncharacterized protein</fullName>
    </submittedName>
</protein>
<proteinExistence type="predicted"/>
<gene>
    <name evidence="2" type="ORF">METZ01_LOCUS116968</name>
</gene>